<dbReference type="Proteomes" id="UP000054928">
    <property type="component" value="Unassembled WGS sequence"/>
</dbReference>
<proteinExistence type="predicted"/>
<protein>
    <submittedName>
        <fullName evidence="3">Uncharacterized protein</fullName>
    </submittedName>
</protein>
<dbReference type="OMA" id="HEDHESS"/>
<keyword evidence="2" id="KW-0812">Transmembrane</keyword>
<feature type="region of interest" description="Disordered" evidence="1">
    <location>
        <begin position="51"/>
        <end position="70"/>
    </location>
</feature>
<accession>A0A0N7L5A1</accession>
<evidence type="ECO:0000256" key="1">
    <source>
        <dbReference type="SAM" id="MobiDB-lite"/>
    </source>
</evidence>
<dbReference type="AlphaFoldDB" id="A0A0N7L5A1"/>
<dbReference type="RefSeq" id="XP_024577268.1">
    <property type="nucleotide sequence ID" value="XM_024726608.1"/>
</dbReference>
<evidence type="ECO:0000313" key="4">
    <source>
        <dbReference type="Proteomes" id="UP000054928"/>
    </source>
</evidence>
<organism evidence="3 4">
    <name type="scientific">Plasmopara halstedii</name>
    <name type="common">Downy mildew of sunflower</name>
    <dbReference type="NCBI Taxonomy" id="4781"/>
    <lineage>
        <taxon>Eukaryota</taxon>
        <taxon>Sar</taxon>
        <taxon>Stramenopiles</taxon>
        <taxon>Oomycota</taxon>
        <taxon>Peronosporomycetes</taxon>
        <taxon>Peronosporales</taxon>
        <taxon>Peronosporaceae</taxon>
        <taxon>Plasmopara</taxon>
    </lineage>
</organism>
<feature type="region of interest" description="Disordered" evidence="1">
    <location>
        <begin position="1072"/>
        <end position="1105"/>
    </location>
</feature>
<feature type="compositionally biased region" description="Low complexity" evidence="1">
    <location>
        <begin position="53"/>
        <end position="62"/>
    </location>
</feature>
<reference evidence="4" key="1">
    <citation type="submission" date="2014-09" db="EMBL/GenBank/DDBJ databases">
        <authorList>
            <person name="Sharma Rahul"/>
            <person name="Thines Marco"/>
        </authorList>
    </citation>
    <scope>NUCLEOTIDE SEQUENCE [LARGE SCALE GENOMIC DNA]</scope>
</reference>
<keyword evidence="2" id="KW-1133">Transmembrane helix</keyword>
<evidence type="ECO:0000256" key="2">
    <source>
        <dbReference type="SAM" id="Phobius"/>
    </source>
</evidence>
<keyword evidence="4" id="KW-1185">Reference proteome</keyword>
<keyword evidence="2" id="KW-0472">Membrane</keyword>
<feature type="compositionally biased region" description="Low complexity" evidence="1">
    <location>
        <begin position="1077"/>
        <end position="1095"/>
    </location>
</feature>
<dbReference type="OrthoDB" id="116280at2759"/>
<dbReference type="EMBL" id="CCYD01000524">
    <property type="protein sequence ID" value="CEG40899.1"/>
    <property type="molecule type" value="Genomic_DNA"/>
</dbReference>
<feature type="region of interest" description="Disordered" evidence="1">
    <location>
        <begin position="1"/>
        <end position="36"/>
    </location>
</feature>
<feature type="transmembrane region" description="Helical" evidence="2">
    <location>
        <begin position="936"/>
        <end position="957"/>
    </location>
</feature>
<dbReference type="GeneID" id="36406132"/>
<sequence>MDTGAPPLSAEMPPRSPTSDKQSLQSKTTIEKAPQLQHSVETIFTFLMKHESTSQNQEQSNQAEFADDENCEVNSERLIELRRGRVDVGSEESIYGTDEPTESKMKNIVRGGQQGKSGDLANNLKATDSFVSAAENWTGAKSDNDVTVAQDQGMKMKKRKAFCGRLRIAQAVGVGAVIVTVGSGIAICQAYPASPAAIWIQDDVKQLRLLSTKFLYEMRLLLRSLNEDIQMVWHSLLKNKQLRLAAQALTFMVKKKLKLQLTAVSKLINDLLFPFPPAVSYLMDTLNLSLMWVHSLVPIISESIELSLSGEDGVLNRMQSLALKTLLTLAEMVKQAGERMESSLEHALLWTGLMFNLSDGILLEDKFLALLEANEVKIESIKKELFSHEYQALQDVKRFEKRRVAIADSTNAILANTRKFALESVGNMKMAAFEAVEFRLKQLKDQYTRSFDQTLQYYERTANQIKSEGGAAMLAELTIKNQPYVDAAVQATTRNNCYSEDRLQRKVCGTRDGESCGTDYQCGMAEREESISEDIFGSCELLKQNKKVSSTSLAGSKEAQNVIDHITGNLLNVDIAAKHNSFEEGVQIDKVQTQVLKVESSASKDAPVNDCSKGHVPLTTEVLTSELTSSNMNGIASEKKDTQTETVVESHSAALMVKHLQEDILDFTDIYKSLDESERILQEDLDISIVDNTVGHIDDADTGEGKIDKAEVIKTLYDARAHVLDSFELKKKSVNEEQKKSVTELVFAEQHAQVHRTTSNADDTVNQYEEMNVKIALKVTTGKTEAESERIQDNGVVYVHSHDHTAVDRDTSIIDSHLANEAQRDAVHLLQDAPVAIYSERETSKLDVATVATDLSELKQLGQILLKKEDERARIEKELRTIAVNEQIWLESTQAIALSQQESVFDQGKIAGINVPETLDAIASPLSTSALPWSDFAQISLLSIMFFCLAALAGYFLKIYRKNRLLGRVSRRRMRWQSPPNLKEAEEVVLLSDDDLCDQDDSISPAHIFDKASTAEVKATTTVISLHNEDNEVQTVETHDVVDESGEHTNEKLELKLMDLETVVERTTATYMTDSIATPSSDASSDVSTPSISQRTRQRRRQIRM</sequence>
<feature type="compositionally biased region" description="Basic residues" evidence="1">
    <location>
        <begin position="1096"/>
        <end position="1105"/>
    </location>
</feature>
<evidence type="ECO:0000313" key="3">
    <source>
        <dbReference type="EMBL" id="CEG40899.1"/>
    </source>
</evidence>
<feature type="compositionally biased region" description="Polar residues" evidence="1">
    <location>
        <begin position="17"/>
        <end position="28"/>
    </location>
</feature>
<name>A0A0N7L5A1_PLAHL</name>